<dbReference type="EMBL" id="BSFJ01000022">
    <property type="protein sequence ID" value="GLK73154.1"/>
    <property type="molecule type" value="Genomic_DNA"/>
</dbReference>
<dbReference type="PANTHER" id="PTHR46044">
    <property type="entry name" value="NITRILASE"/>
    <property type="match status" value="1"/>
</dbReference>
<dbReference type="InterPro" id="IPR044149">
    <property type="entry name" value="Nitrilases_CHs"/>
</dbReference>
<dbReference type="InterPro" id="IPR036526">
    <property type="entry name" value="C-N_Hydrolase_sf"/>
</dbReference>
<dbReference type="RefSeq" id="WP_213374601.1">
    <property type="nucleotide sequence ID" value="NZ_BSFJ01000022.1"/>
</dbReference>
<evidence type="ECO:0000313" key="5">
    <source>
        <dbReference type="Proteomes" id="UP001143370"/>
    </source>
</evidence>
<dbReference type="PROSITE" id="PS50263">
    <property type="entry name" value="CN_HYDROLASE"/>
    <property type="match status" value="1"/>
</dbReference>
<proteinExistence type="inferred from homology"/>
<accession>A0A9W6JBV8</accession>
<keyword evidence="5" id="KW-1185">Reference proteome</keyword>
<dbReference type="SUPFAM" id="SSF56317">
    <property type="entry name" value="Carbon-nitrogen hydrolase"/>
    <property type="match status" value="1"/>
</dbReference>
<organism evidence="4 5">
    <name type="scientific">Ancylobacter dichloromethanicus</name>
    <dbReference type="NCBI Taxonomy" id="518825"/>
    <lineage>
        <taxon>Bacteria</taxon>
        <taxon>Pseudomonadati</taxon>
        <taxon>Pseudomonadota</taxon>
        <taxon>Alphaproteobacteria</taxon>
        <taxon>Hyphomicrobiales</taxon>
        <taxon>Xanthobacteraceae</taxon>
        <taxon>Ancylobacter</taxon>
    </lineage>
</organism>
<evidence type="ECO:0000313" key="4">
    <source>
        <dbReference type="EMBL" id="GLK73154.1"/>
    </source>
</evidence>
<reference evidence="4" key="2">
    <citation type="submission" date="2023-01" db="EMBL/GenBank/DDBJ databases">
        <authorList>
            <person name="Sun Q."/>
            <person name="Evtushenko L."/>
        </authorList>
    </citation>
    <scope>NUCLEOTIDE SEQUENCE</scope>
    <source>
        <strain evidence="4">VKM B-2484</strain>
    </source>
</reference>
<dbReference type="NCBIfam" id="TIGR04048">
    <property type="entry name" value="nitrile_sll0784"/>
    <property type="match status" value="1"/>
</dbReference>
<dbReference type="Gene3D" id="3.60.110.10">
    <property type="entry name" value="Carbon-nitrogen hydrolase"/>
    <property type="match status" value="1"/>
</dbReference>
<dbReference type="PROSITE" id="PS00921">
    <property type="entry name" value="NITRIL_CHT_2"/>
    <property type="match status" value="1"/>
</dbReference>
<gene>
    <name evidence="4" type="ORF">GCM10017643_32700</name>
</gene>
<sequence length="363" mass="39111">MADMTIAEKRSAEKRVVRVGAVQIAPSLDSLEGTLTRVLAALEEAAGKRARLVVFPETFLPWYPYFSFVLPPVLTGAEHLRLYDNAVLVPGPVTEAVSASARRLGVVVVLGVNERDHGSLYNTQLVFDADGSLKLKRRKITPTFHERMIWGQGDGAGLKVVDTAVGRVGALACWEHYNPLARYALMAQHEEIHVAQFPGSLVGPIFAEQIEVTIRHHALESGCFVVNATGWLTEEQIARISPEEKLRKALTGGCMTAIVSPEGSHVVPPLTSGEGILIADLDMGLITKRKRMMDSVGHYARPELLSLNLDDRPAVPLHTSHAAPIPLQTGSVSDETDGPGHRAPAATDGTIDQRVAVLRGAAG</sequence>
<evidence type="ECO:0000259" key="3">
    <source>
        <dbReference type="PROSITE" id="PS50263"/>
    </source>
</evidence>
<reference evidence="4" key="1">
    <citation type="journal article" date="2014" name="Int. J. Syst. Evol. Microbiol.">
        <title>Complete genome sequence of Corynebacterium casei LMG S-19264T (=DSM 44701T), isolated from a smear-ripened cheese.</title>
        <authorList>
            <consortium name="US DOE Joint Genome Institute (JGI-PGF)"/>
            <person name="Walter F."/>
            <person name="Albersmeier A."/>
            <person name="Kalinowski J."/>
            <person name="Ruckert C."/>
        </authorList>
    </citation>
    <scope>NUCLEOTIDE SEQUENCE</scope>
    <source>
        <strain evidence="4">VKM B-2484</strain>
    </source>
</reference>
<dbReference type="CDD" id="cd07564">
    <property type="entry name" value="nitrilases_CHs"/>
    <property type="match status" value="1"/>
</dbReference>
<evidence type="ECO:0000256" key="2">
    <source>
        <dbReference type="SAM" id="MobiDB-lite"/>
    </source>
</evidence>
<name>A0A9W6JBV8_9HYPH</name>
<dbReference type="InterPro" id="IPR000132">
    <property type="entry name" value="Nitrilase/CN_hydratase_CS"/>
</dbReference>
<dbReference type="PROSITE" id="PS50007">
    <property type="entry name" value="PIPLC_X_DOMAIN"/>
    <property type="match status" value="1"/>
</dbReference>
<dbReference type="GO" id="GO:0000257">
    <property type="term" value="F:nitrilase activity"/>
    <property type="evidence" value="ECO:0007669"/>
    <property type="project" value="UniProtKB-ARBA"/>
</dbReference>
<dbReference type="PANTHER" id="PTHR46044:SF1">
    <property type="entry name" value="CN HYDROLASE DOMAIN-CONTAINING PROTEIN"/>
    <property type="match status" value="1"/>
</dbReference>
<comment type="similarity">
    <text evidence="1">Belongs to the carbon-nitrogen hydrolase superfamily. Nitrilase family.</text>
</comment>
<dbReference type="Proteomes" id="UP001143370">
    <property type="component" value="Unassembled WGS sequence"/>
</dbReference>
<feature type="domain" description="CN hydrolase" evidence="3">
    <location>
        <begin position="17"/>
        <end position="283"/>
    </location>
</feature>
<comment type="caution">
    <text evidence="4">The sequence shown here is derived from an EMBL/GenBank/DDBJ whole genome shotgun (WGS) entry which is preliminary data.</text>
</comment>
<evidence type="ECO:0000256" key="1">
    <source>
        <dbReference type="ARBA" id="ARBA00008129"/>
    </source>
</evidence>
<protein>
    <submittedName>
        <fullName evidence="4">Aliphatic nitrilase</fullName>
    </submittedName>
</protein>
<dbReference type="AlphaFoldDB" id="A0A9W6JBV8"/>
<dbReference type="InterPro" id="IPR003010">
    <property type="entry name" value="C-N_Hydrolase"/>
</dbReference>
<dbReference type="Pfam" id="PF00795">
    <property type="entry name" value="CN_hydrolase"/>
    <property type="match status" value="1"/>
</dbReference>
<feature type="region of interest" description="Disordered" evidence="2">
    <location>
        <begin position="317"/>
        <end position="349"/>
    </location>
</feature>
<dbReference type="InterPro" id="IPR023919">
    <property type="entry name" value="Nitrilase"/>
</dbReference>